<comment type="caution">
    <text evidence="2">The sequence shown here is derived from an EMBL/GenBank/DDBJ whole genome shotgun (WGS) entry which is preliminary data.</text>
</comment>
<name>A0ABW4AS79_9ACTN</name>
<organism evidence="2 3">
    <name type="scientific">Actinoplanes sichuanensis</name>
    <dbReference type="NCBI Taxonomy" id="512349"/>
    <lineage>
        <taxon>Bacteria</taxon>
        <taxon>Bacillati</taxon>
        <taxon>Actinomycetota</taxon>
        <taxon>Actinomycetes</taxon>
        <taxon>Micromonosporales</taxon>
        <taxon>Micromonosporaceae</taxon>
        <taxon>Actinoplanes</taxon>
    </lineage>
</organism>
<reference evidence="3" key="1">
    <citation type="journal article" date="2019" name="Int. J. Syst. Evol. Microbiol.">
        <title>The Global Catalogue of Microorganisms (GCM) 10K type strain sequencing project: providing services to taxonomists for standard genome sequencing and annotation.</title>
        <authorList>
            <consortium name="The Broad Institute Genomics Platform"/>
            <consortium name="The Broad Institute Genome Sequencing Center for Infectious Disease"/>
            <person name="Wu L."/>
            <person name="Ma J."/>
        </authorList>
    </citation>
    <scope>NUCLEOTIDE SEQUENCE [LARGE SCALE GENOMIC DNA]</scope>
    <source>
        <strain evidence="3">CCM 7526</strain>
    </source>
</reference>
<evidence type="ECO:0000256" key="1">
    <source>
        <dbReference type="SAM" id="MobiDB-lite"/>
    </source>
</evidence>
<keyword evidence="3" id="KW-1185">Reference proteome</keyword>
<evidence type="ECO:0000313" key="2">
    <source>
        <dbReference type="EMBL" id="MFD1373418.1"/>
    </source>
</evidence>
<evidence type="ECO:0000313" key="3">
    <source>
        <dbReference type="Proteomes" id="UP001597183"/>
    </source>
</evidence>
<dbReference type="EMBL" id="JBHTMK010000067">
    <property type="protein sequence ID" value="MFD1373418.1"/>
    <property type="molecule type" value="Genomic_DNA"/>
</dbReference>
<sequence length="46" mass="5292">MAEDQTVDGLDETRETNTSTLDESWAENEDIVSVPKRCFYDPLTRL</sequence>
<dbReference type="Proteomes" id="UP001597183">
    <property type="component" value="Unassembled WGS sequence"/>
</dbReference>
<proteinExistence type="predicted"/>
<protein>
    <submittedName>
        <fullName evidence="2">Uncharacterized protein</fullName>
    </submittedName>
</protein>
<feature type="region of interest" description="Disordered" evidence="1">
    <location>
        <begin position="1"/>
        <end position="26"/>
    </location>
</feature>
<accession>A0ABW4AS79</accession>
<dbReference type="RefSeq" id="WP_317796734.1">
    <property type="nucleotide sequence ID" value="NZ_AP028461.1"/>
</dbReference>
<feature type="compositionally biased region" description="Acidic residues" evidence="1">
    <location>
        <begin position="1"/>
        <end position="10"/>
    </location>
</feature>
<gene>
    <name evidence="2" type="ORF">ACFQ5G_49505</name>
</gene>